<evidence type="ECO:0000313" key="12">
    <source>
        <dbReference type="Proteomes" id="UP000051264"/>
    </source>
</evidence>
<dbReference type="PROSITE" id="PS01327">
    <property type="entry name" value="MSCL"/>
    <property type="match status" value="1"/>
</dbReference>
<evidence type="ECO:0000256" key="10">
    <source>
        <dbReference type="HAMAP-Rule" id="MF_00115"/>
    </source>
</evidence>
<dbReference type="SUPFAM" id="SSF81330">
    <property type="entry name" value="Gated mechanosensitive channel"/>
    <property type="match status" value="1"/>
</dbReference>
<keyword evidence="6 10" id="KW-1133">Transmembrane helix</keyword>
<dbReference type="NCBIfam" id="TIGR00220">
    <property type="entry name" value="mscL"/>
    <property type="match status" value="1"/>
</dbReference>
<dbReference type="Proteomes" id="UP000051264">
    <property type="component" value="Unassembled WGS sequence"/>
</dbReference>
<dbReference type="HAMAP" id="MF_00115">
    <property type="entry name" value="MscL"/>
    <property type="match status" value="1"/>
</dbReference>
<evidence type="ECO:0000256" key="4">
    <source>
        <dbReference type="ARBA" id="ARBA00022475"/>
    </source>
</evidence>
<protein>
    <recommendedName>
        <fullName evidence="10">Large-conductance mechanosensitive channel</fullName>
    </recommendedName>
</protein>
<feature type="transmembrane region" description="Helical" evidence="10">
    <location>
        <begin position="38"/>
        <end position="59"/>
    </location>
</feature>
<keyword evidence="4 10" id="KW-1003">Cell membrane</keyword>
<evidence type="ECO:0000256" key="6">
    <source>
        <dbReference type="ARBA" id="ARBA00022989"/>
    </source>
</evidence>
<sequence>MIKEFKEFIMRGNVLDMAVGVILGAALKAIVDSLTKNLINPIIALFIGQVDLSGITLTIPGTKAVFGIGNFLNDIINFLIIAFVVFLIVKGFNKLRDMVSSTEEEPEALVQSQEELYLKEIRDLLAEKNK</sequence>
<evidence type="ECO:0000313" key="11">
    <source>
        <dbReference type="EMBL" id="KRL60851.1"/>
    </source>
</evidence>
<dbReference type="PANTHER" id="PTHR30266">
    <property type="entry name" value="MECHANOSENSITIVE CHANNEL MSCL"/>
    <property type="match status" value="1"/>
</dbReference>
<dbReference type="OrthoDB" id="9810350at2"/>
<gene>
    <name evidence="10" type="primary">mscL</name>
    <name evidence="11" type="ORF">FC69_GL001287</name>
</gene>
<dbReference type="PATRIC" id="fig|1423747.3.peg.1313"/>
<keyword evidence="7 10" id="KW-0406">Ion transport</keyword>
<dbReference type="AlphaFoldDB" id="A0A0R1S404"/>
<evidence type="ECO:0000256" key="5">
    <source>
        <dbReference type="ARBA" id="ARBA00022692"/>
    </source>
</evidence>
<dbReference type="GO" id="GO:0005886">
    <property type="term" value="C:plasma membrane"/>
    <property type="evidence" value="ECO:0007669"/>
    <property type="project" value="UniProtKB-SubCell"/>
</dbReference>
<evidence type="ECO:0000256" key="3">
    <source>
        <dbReference type="ARBA" id="ARBA00022448"/>
    </source>
</evidence>
<comment type="similarity">
    <text evidence="2 10">Belongs to the MscL family.</text>
</comment>
<dbReference type="PANTHER" id="PTHR30266:SF2">
    <property type="entry name" value="LARGE-CONDUCTANCE MECHANOSENSITIVE CHANNEL"/>
    <property type="match status" value="1"/>
</dbReference>
<dbReference type="PRINTS" id="PR01264">
    <property type="entry name" value="MECHCHANNEL"/>
</dbReference>
<accession>A0A0R1S404</accession>
<dbReference type="STRING" id="1423747.FC69_GL001287"/>
<organism evidence="11 12">
    <name type="scientific">Latilactobacillus fuchuensis DSM 14340 = JCM 11249</name>
    <dbReference type="NCBI Taxonomy" id="1423747"/>
    <lineage>
        <taxon>Bacteria</taxon>
        <taxon>Bacillati</taxon>
        <taxon>Bacillota</taxon>
        <taxon>Bacilli</taxon>
        <taxon>Lactobacillales</taxon>
        <taxon>Lactobacillaceae</taxon>
        <taxon>Latilactobacillus</taxon>
    </lineage>
</organism>
<comment type="subunit">
    <text evidence="10">Homopentamer.</text>
</comment>
<dbReference type="eggNOG" id="COG1970">
    <property type="taxonomic scope" value="Bacteria"/>
</dbReference>
<comment type="caution">
    <text evidence="11">The sequence shown here is derived from an EMBL/GenBank/DDBJ whole genome shotgun (WGS) entry which is preliminary data.</text>
</comment>
<dbReference type="RefSeq" id="WP_025082975.1">
    <property type="nucleotide sequence ID" value="NZ_AZEX01000035.1"/>
</dbReference>
<evidence type="ECO:0000256" key="8">
    <source>
        <dbReference type="ARBA" id="ARBA00023136"/>
    </source>
</evidence>
<keyword evidence="5 10" id="KW-0812">Transmembrane</keyword>
<dbReference type="Gene3D" id="1.10.1200.120">
    <property type="entry name" value="Large-conductance mechanosensitive channel, MscL, domain 1"/>
    <property type="match status" value="1"/>
</dbReference>
<keyword evidence="8 10" id="KW-0472">Membrane</keyword>
<dbReference type="InterPro" id="IPR001185">
    <property type="entry name" value="MS_channel"/>
</dbReference>
<keyword evidence="3 10" id="KW-0813">Transport</keyword>
<dbReference type="InterPro" id="IPR036019">
    <property type="entry name" value="MscL_channel"/>
</dbReference>
<comment type="subcellular location">
    <subcellularLocation>
        <location evidence="1 10">Cell membrane</location>
        <topology evidence="1 10">Multi-pass membrane protein</topology>
    </subcellularLocation>
</comment>
<dbReference type="Pfam" id="PF01741">
    <property type="entry name" value="MscL"/>
    <property type="match status" value="1"/>
</dbReference>
<name>A0A0R1S404_9LACO</name>
<evidence type="ECO:0000256" key="7">
    <source>
        <dbReference type="ARBA" id="ARBA00023065"/>
    </source>
</evidence>
<keyword evidence="9 10" id="KW-0407">Ion channel</keyword>
<feature type="transmembrane region" description="Helical" evidence="10">
    <location>
        <begin position="71"/>
        <end position="89"/>
    </location>
</feature>
<reference evidence="11 12" key="1">
    <citation type="journal article" date="2015" name="Genome Announc.">
        <title>Expanding the biotechnology potential of lactobacilli through comparative genomics of 213 strains and associated genera.</title>
        <authorList>
            <person name="Sun Z."/>
            <person name="Harris H.M."/>
            <person name="McCann A."/>
            <person name="Guo C."/>
            <person name="Argimon S."/>
            <person name="Zhang W."/>
            <person name="Yang X."/>
            <person name="Jeffery I.B."/>
            <person name="Cooney J.C."/>
            <person name="Kagawa T.F."/>
            <person name="Liu W."/>
            <person name="Song Y."/>
            <person name="Salvetti E."/>
            <person name="Wrobel A."/>
            <person name="Rasinkangas P."/>
            <person name="Parkhill J."/>
            <person name="Rea M.C."/>
            <person name="O'Sullivan O."/>
            <person name="Ritari J."/>
            <person name="Douillard F.P."/>
            <person name="Paul Ross R."/>
            <person name="Yang R."/>
            <person name="Briner A.E."/>
            <person name="Felis G.E."/>
            <person name="de Vos W.M."/>
            <person name="Barrangou R."/>
            <person name="Klaenhammer T.R."/>
            <person name="Caufield P.W."/>
            <person name="Cui Y."/>
            <person name="Zhang H."/>
            <person name="O'Toole P.W."/>
        </authorList>
    </citation>
    <scope>NUCLEOTIDE SEQUENCE [LARGE SCALE GENOMIC DNA]</scope>
    <source>
        <strain evidence="11 12">DSM 14340</strain>
    </source>
</reference>
<dbReference type="GO" id="GO:0008381">
    <property type="term" value="F:mechanosensitive monoatomic ion channel activity"/>
    <property type="evidence" value="ECO:0007669"/>
    <property type="project" value="UniProtKB-UniRule"/>
</dbReference>
<evidence type="ECO:0000256" key="1">
    <source>
        <dbReference type="ARBA" id="ARBA00004651"/>
    </source>
</evidence>
<evidence type="ECO:0000256" key="2">
    <source>
        <dbReference type="ARBA" id="ARBA00007254"/>
    </source>
</evidence>
<proteinExistence type="inferred from homology"/>
<evidence type="ECO:0000256" key="9">
    <source>
        <dbReference type="ARBA" id="ARBA00023303"/>
    </source>
</evidence>
<dbReference type="InterPro" id="IPR019823">
    <property type="entry name" value="Mechanosensitive_channel_CS"/>
</dbReference>
<dbReference type="EMBL" id="AZEX01000035">
    <property type="protein sequence ID" value="KRL60851.1"/>
    <property type="molecule type" value="Genomic_DNA"/>
</dbReference>
<dbReference type="InterPro" id="IPR037673">
    <property type="entry name" value="MSC/AndL"/>
</dbReference>
<comment type="function">
    <text evidence="10">Channel that opens in response to stretch forces in the membrane lipid bilayer. May participate in the regulation of osmotic pressure changes within the cell.</text>
</comment>